<dbReference type="Proteomes" id="UP000241764">
    <property type="component" value="Unassembled WGS sequence"/>
</dbReference>
<evidence type="ECO:0000313" key="2">
    <source>
        <dbReference type="Proteomes" id="UP000241764"/>
    </source>
</evidence>
<gene>
    <name evidence="1" type="ORF">CU103_09900</name>
</gene>
<sequence>MKPIYHVCQYVFQGQTRYFLANGDEIFEDVYLDLAEIDKFVRTHRSLKKAVRAPKPRRFLVLVQAKLPPDYSIWAEVDEKGNVVGYLLIGPSGRVIGIFGSKDLNAAINEAWNDRNYVQSLSKPAGGGEP</sequence>
<comment type="caution">
    <text evidence="1">The sequence shown here is derived from an EMBL/GenBank/DDBJ whole genome shotgun (WGS) entry which is preliminary data.</text>
</comment>
<dbReference type="AlphaFoldDB" id="A0A2P7BFU0"/>
<accession>A0A2P7BFU0</accession>
<evidence type="ECO:0000313" key="1">
    <source>
        <dbReference type="EMBL" id="PSH65305.1"/>
    </source>
</evidence>
<name>A0A2P7BFU0_9HYPH</name>
<dbReference type="EMBL" id="PGGM01000003">
    <property type="protein sequence ID" value="PSH65305.1"/>
    <property type="molecule type" value="Genomic_DNA"/>
</dbReference>
<proteinExistence type="predicted"/>
<protein>
    <submittedName>
        <fullName evidence="1">Uncharacterized protein</fullName>
    </submittedName>
</protein>
<reference evidence="2" key="1">
    <citation type="submission" date="2017-11" db="EMBL/GenBank/DDBJ databases">
        <authorList>
            <person name="Kuznetsova I."/>
            <person name="Sazanova A."/>
            <person name="Chirak E."/>
            <person name="Safronova V."/>
            <person name="Willems A."/>
        </authorList>
    </citation>
    <scope>NUCLEOTIDE SEQUENCE [LARGE SCALE GENOMIC DNA]</scope>
    <source>
        <strain evidence="2">CCBAU 03422</strain>
    </source>
</reference>
<dbReference type="RefSeq" id="WP_106663720.1">
    <property type="nucleotide sequence ID" value="NZ_PGGM01000003.1"/>
</dbReference>
<organism evidence="1 2">
    <name type="scientific">Phyllobacterium sophorae</name>
    <dbReference type="NCBI Taxonomy" id="1520277"/>
    <lineage>
        <taxon>Bacteria</taxon>
        <taxon>Pseudomonadati</taxon>
        <taxon>Pseudomonadota</taxon>
        <taxon>Alphaproteobacteria</taxon>
        <taxon>Hyphomicrobiales</taxon>
        <taxon>Phyllobacteriaceae</taxon>
        <taxon>Phyllobacterium</taxon>
    </lineage>
</organism>
<keyword evidence="2" id="KW-1185">Reference proteome</keyword>